<dbReference type="InParanoid" id="G4ZAE8"/>
<feature type="region of interest" description="Disordered" evidence="1">
    <location>
        <begin position="745"/>
        <end position="824"/>
    </location>
</feature>
<dbReference type="EMBL" id="JH159153">
    <property type="protein sequence ID" value="EGZ22663.1"/>
    <property type="molecule type" value="Genomic_DNA"/>
</dbReference>
<feature type="compositionally biased region" description="Basic and acidic residues" evidence="1">
    <location>
        <begin position="855"/>
        <end position="869"/>
    </location>
</feature>
<feature type="domain" description="TOG" evidence="3">
    <location>
        <begin position="3"/>
        <end position="235"/>
    </location>
</feature>
<feature type="region of interest" description="Disordered" evidence="1">
    <location>
        <begin position="408"/>
        <end position="466"/>
    </location>
</feature>
<dbReference type="Pfam" id="PF12348">
    <property type="entry name" value="CLASP_N"/>
    <property type="match status" value="1"/>
</dbReference>
<evidence type="ECO:0000256" key="1">
    <source>
        <dbReference type="SAM" id="MobiDB-lite"/>
    </source>
</evidence>
<accession>G4ZAE8</accession>
<evidence type="ECO:0000313" key="5">
    <source>
        <dbReference type="Proteomes" id="UP000002640"/>
    </source>
</evidence>
<dbReference type="SMR" id="G4ZAE8"/>
<sequence>MERLYRQVQETQRLLSDPETDWKDCSAAIEELATAVESLRRAESYKDAVRLLLSLSAGIGVQLSSIRSKLVKDVCEHLLRIVKVTGQDFQEMANVLMPQIVSTAKSSSAAIRQPGAKLLCKLSETVRYDVGLMRKIFLQLTQDKVRVLLLEQLRIILVYWSDDELTQWISDMLEMVRRGLEDQNAGVRSAAREVLTRISSHWRERVDEFVDMPSNQSKTLIITEHRDSLLAQAIAEKYPELVNKSEVLARSRGSFMKSRYKSPRHKKSEQNVEIHVATPPPKQRDDQSATMQDAVSSEAELDIESVATAESTRREKSATSRRLFVDTNTFDDLEEDEIEKKDIPEVFDGSQMHGYRSTSVMQETEVLAQLESAQISLGEHTILSQTAVARTTTASSIDEVLPHPGVTKLKESKIPSPLNRSPSFLSKKRLESPTGTGSSPHLRPSLLPRLGSFSLKSQGGSGTSTPVAAAIVEEEKIEPKPLSASDEFFSKPIPSSMATPTPPLQPADNVTIRPKRRAFFNQEQEEESSPQVFSPVQTPFEAPVEESTQSLHVDTTPEGHSSGSPLDEETATPLREKHYADYTSDDVDELSHLTEGSDQVESDTEWNRHRLDESESRSENDGDSVHGDADQAEYRGGDDAFPDDWRLEGPRHQFDFEDEIGNRLSDDEAKAGSDAEIESTHVDDPHDPTTEWLQQAESSPKDELSMSGEFEEEECQEEVKPDSLPKDTLEALLSVRDEMTRLRAITRKEEKSFDLSVKEQYAPAPRAFDSSDTAEQSQQQSLEEHEAQPRDEPERPYLARLQNAERFARSPLLAPPTDDVSDELTERNILNRLPSLERFGQMQPEAITFDEPTFDDYHESSSEHDDPDLLAHSPSPPLVPEQVGALIDSDKREEEPIDFVKEFRPAEIHIPRVEPDFPAPQATTQPQEAAFVHEELEHAGRFDAAEKLFAAKKTPPPYGYYDRPHSPEPELYMHSEPYHERLPPTQMGAILNPVMSPTPNVVTEDPSGDINAAAEEAVETPSVDPQDTEAAPQPDLQQTQPETSFAEREPTLPMDDENKPEDSPLNAENVARPVSPPQATVAERNAPPATLGWASSIGISVVMLIAAVFCIAGILHAARTVSESREYHQALKSRIDIWRRTMLSGATTCAN</sequence>
<feature type="region of interest" description="Disordered" evidence="1">
    <location>
        <begin position="255"/>
        <end position="319"/>
    </location>
</feature>
<evidence type="ECO:0000313" key="4">
    <source>
        <dbReference type="EMBL" id="EGZ22663.1"/>
    </source>
</evidence>
<dbReference type="STRING" id="1094619.G4ZAE8"/>
<dbReference type="InterPro" id="IPR024395">
    <property type="entry name" value="CLASP_N_dom"/>
</dbReference>
<keyword evidence="2" id="KW-0812">Transmembrane</keyword>
<dbReference type="Proteomes" id="UP000002640">
    <property type="component" value="Unassembled WGS sequence"/>
</dbReference>
<name>G4ZAE8_PHYSP</name>
<dbReference type="RefSeq" id="XP_009525380.1">
    <property type="nucleotide sequence ID" value="XM_009527085.1"/>
</dbReference>
<evidence type="ECO:0000259" key="3">
    <source>
        <dbReference type="SMART" id="SM01349"/>
    </source>
</evidence>
<feature type="transmembrane region" description="Helical" evidence="2">
    <location>
        <begin position="1091"/>
        <end position="1115"/>
    </location>
</feature>
<dbReference type="OMA" id="TCECLLR"/>
<feature type="region of interest" description="Disordered" evidence="1">
    <location>
        <begin position="1015"/>
        <end position="1082"/>
    </location>
</feature>
<feature type="compositionally biased region" description="Basic and acidic residues" evidence="1">
    <location>
        <begin position="605"/>
        <end position="689"/>
    </location>
</feature>
<evidence type="ECO:0000256" key="2">
    <source>
        <dbReference type="SAM" id="Phobius"/>
    </source>
</evidence>
<proteinExistence type="predicted"/>
<keyword evidence="2" id="KW-0472">Membrane</keyword>
<dbReference type="GeneID" id="20643693"/>
<feature type="region of interest" description="Disordered" evidence="1">
    <location>
        <begin position="478"/>
        <end position="726"/>
    </location>
</feature>
<dbReference type="Gene3D" id="1.25.10.10">
    <property type="entry name" value="Leucine-rich Repeat Variant"/>
    <property type="match status" value="1"/>
</dbReference>
<keyword evidence="5" id="KW-1185">Reference proteome</keyword>
<keyword evidence="2" id="KW-1133">Transmembrane helix</keyword>
<organism evidence="4 5">
    <name type="scientific">Phytophthora sojae (strain P6497)</name>
    <name type="common">Soybean stem and root rot agent</name>
    <name type="synonym">Phytophthora megasperma f. sp. glycines</name>
    <dbReference type="NCBI Taxonomy" id="1094619"/>
    <lineage>
        <taxon>Eukaryota</taxon>
        <taxon>Sar</taxon>
        <taxon>Stramenopiles</taxon>
        <taxon>Oomycota</taxon>
        <taxon>Peronosporomycetes</taxon>
        <taxon>Peronosporales</taxon>
        <taxon>Peronosporaceae</taxon>
        <taxon>Phytophthora</taxon>
    </lineage>
</organism>
<protein>
    <recommendedName>
        <fullName evidence="3">TOG domain-containing protein</fullName>
    </recommendedName>
</protein>
<feature type="compositionally biased region" description="Basic and acidic residues" evidence="1">
    <location>
        <begin position="745"/>
        <end position="757"/>
    </location>
</feature>
<feature type="compositionally biased region" description="Polar residues" evidence="1">
    <location>
        <begin position="546"/>
        <end position="564"/>
    </location>
</feature>
<dbReference type="KEGG" id="psoj:PHYSODRAFT_314175"/>
<feature type="compositionally biased region" description="Basic residues" evidence="1">
    <location>
        <begin position="258"/>
        <end position="267"/>
    </location>
</feature>
<feature type="compositionally biased region" description="Basic and acidic residues" evidence="1">
    <location>
        <begin position="1045"/>
        <end position="1062"/>
    </location>
</feature>
<dbReference type="SMART" id="SM01349">
    <property type="entry name" value="TOG"/>
    <property type="match status" value="1"/>
</dbReference>
<dbReference type="SUPFAM" id="SSF48371">
    <property type="entry name" value="ARM repeat"/>
    <property type="match status" value="1"/>
</dbReference>
<gene>
    <name evidence="4" type="ORF">PHYSODRAFT_314175</name>
</gene>
<feature type="region of interest" description="Disordered" evidence="1">
    <location>
        <begin position="848"/>
        <end position="881"/>
    </location>
</feature>
<feature type="compositionally biased region" description="Basic and acidic residues" evidence="1">
    <location>
        <begin position="717"/>
        <end position="726"/>
    </location>
</feature>
<dbReference type="AlphaFoldDB" id="G4ZAE8"/>
<dbReference type="InterPro" id="IPR034085">
    <property type="entry name" value="TOG"/>
</dbReference>
<dbReference type="InterPro" id="IPR011989">
    <property type="entry name" value="ARM-like"/>
</dbReference>
<feature type="compositionally biased region" description="Low complexity" evidence="1">
    <location>
        <begin position="437"/>
        <end position="455"/>
    </location>
</feature>
<reference evidence="4 5" key="1">
    <citation type="journal article" date="2006" name="Science">
        <title>Phytophthora genome sequences uncover evolutionary origins and mechanisms of pathogenesis.</title>
        <authorList>
            <person name="Tyler B.M."/>
            <person name="Tripathy S."/>
            <person name="Zhang X."/>
            <person name="Dehal P."/>
            <person name="Jiang R.H."/>
            <person name="Aerts A."/>
            <person name="Arredondo F.D."/>
            <person name="Baxter L."/>
            <person name="Bensasson D."/>
            <person name="Beynon J.L."/>
            <person name="Chapman J."/>
            <person name="Damasceno C.M."/>
            <person name="Dorrance A.E."/>
            <person name="Dou D."/>
            <person name="Dickerman A.W."/>
            <person name="Dubchak I.L."/>
            <person name="Garbelotto M."/>
            <person name="Gijzen M."/>
            <person name="Gordon S.G."/>
            <person name="Govers F."/>
            <person name="Grunwald N.J."/>
            <person name="Huang W."/>
            <person name="Ivors K.L."/>
            <person name="Jones R.W."/>
            <person name="Kamoun S."/>
            <person name="Krampis K."/>
            <person name="Lamour K.H."/>
            <person name="Lee M.K."/>
            <person name="McDonald W.H."/>
            <person name="Medina M."/>
            <person name="Meijer H.J."/>
            <person name="Nordberg E.K."/>
            <person name="Maclean D.J."/>
            <person name="Ospina-Giraldo M.D."/>
            <person name="Morris P.F."/>
            <person name="Phuntumart V."/>
            <person name="Putnam N.H."/>
            <person name="Rash S."/>
            <person name="Rose J.K."/>
            <person name="Sakihama Y."/>
            <person name="Salamov A.A."/>
            <person name="Savidor A."/>
            <person name="Scheuring C.F."/>
            <person name="Smith B.M."/>
            <person name="Sobral B.W."/>
            <person name="Terry A."/>
            <person name="Torto-Alalibo T.A."/>
            <person name="Win J."/>
            <person name="Xu Z."/>
            <person name="Zhang H."/>
            <person name="Grigoriev I.V."/>
            <person name="Rokhsar D.S."/>
            <person name="Boore J.L."/>
        </authorList>
    </citation>
    <scope>NUCLEOTIDE SEQUENCE [LARGE SCALE GENOMIC DNA]</scope>
    <source>
        <strain evidence="4 5">P6497</strain>
    </source>
</reference>
<dbReference type="InterPro" id="IPR016024">
    <property type="entry name" value="ARM-type_fold"/>
</dbReference>
<feature type="compositionally biased region" description="Basic and acidic residues" evidence="1">
    <location>
        <begin position="782"/>
        <end position="797"/>
    </location>
</feature>